<name>A0ABU2ZPR5_9ALTE</name>
<sequence>MKLSLSKGIYLLSFTVIVFLAGYLTGSKRLDHVITAQQQNDPNNIRASTKQKVKNPWQNDQQQLLQQNNPQATEVIPPLSDIDETDPSVQSTSSVLARLGDDTSTLELLDFLVMISNSEEPGDINYFSETIDLLHAKLKADPENVQVLLDQFVSVEADSDAIYFITSLLQSAQLEDTETLFQNLAENLAIDGTSQSNKKLLHLIATTNLAMENNNTNAFIIDIAMFEKEDSSTKLLALDLLQPYQLNQNQKAVIVEDLKSLIIGSTTDNKGMLIENILRFSDSSQKQELANQYLEDTYALATRVSVINSLTEGTLRPNQEMKTLLFSIAQNTQDPLNIHAKHALLFAFDISNDEYKTLQNTVK</sequence>
<proteinExistence type="predicted"/>
<keyword evidence="1" id="KW-1133">Transmembrane helix</keyword>
<dbReference type="RefSeq" id="WP_311367870.1">
    <property type="nucleotide sequence ID" value="NZ_JAVRHX010000001.1"/>
</dbReference>
<comment type="caution">
    <text evidence="2">The sequence shown here is derived from an EMBL/GenBank/DDBJ whole genome shotgun (WGS) entry which is preliminary data.</text>
</comment>
<dbReference type="EMBL" id="JAVRHX010000001">
    <property type="protein sequence ID" value="MDT0594395.1"/>
    <property type="molecule type" value="Genomic_DNA"/>
</dbReference>
<gene>
    <name evidence="2" type="ORF">RM552_06030</name>
</gene>
<keyword evidence="1" id="KW-0472">Membrane</keyword>
<organism evidence="2 3">
    <name type="scientific">Glaciecola petra</name>
    <dbReference type="NCBI Taxonomy" id="3075602"/>
    <lineage>
        <taxon>Bacteria</taxon>
        <taxon>Pseudomonadati</taxon>
        <taxon>Pseudomonadota</taxon>
        <taxon>Gammaproteobacteria</taxon>
        <taxon>Alteromonadales</taxon>
        <taxon>Alteromonadaceae</taxon>
        <taxon>Glaciecola</taxon>
    </lineage>
</organism>
<feature type="transmembrane region" description="Helical" evidence="1">
    <location>
        <begin position="9"/>
        <end position="26"/>
    </location>
</feature>
<accession>A0ABU2ZPR5</accession>
<evidence type="ECO:0000313" key="3">
    <source>
        <dbReference type="Proteomes" id="UP001253545"/>
    </source>
</evidence>
<protein>
    <submittedName>
        <fullName evidence="2">Uncharacterized protein</fullName>
    </submittedName>
</protein>
<keyword evidence="1" id="KW-0812">Transmembrane</keyword>
<evidence type="ECO:0000256" key="1">
    <source>
        <dbReference type="SAM" id="Phobius"/>
    </source>
</evidence>
<evidence type="ECO:0000313" key="2">
    <source>
        <dbReference type="EMBL" id="MDT0594395.1"/>
    </source>
</evidence>
<dbReference type="Proteomes" id="UP001253545">
    <property type="component" value="Unassembled WGS sequence"/>
</dbReference>
<reference evidence="2 3" key="1">
    <citation type="submission" date="2023-09" db="EMBL/GenBank/DDBJ databases">
        <authorList>
            <person name="Rey-Velasco X."/>
        </authorList>
    </citation>
    <scope>NUCLEOTIDE SEQUENCE [LARGE SCALE GENOMIC DNA]</scope>
    <source>
        <strain evidence="2 3">P117</strain>
    </source>
</reference>
<keyword evidence="3" id="KW-1185">Reference proteome</keyword>